<gene>
    <name evidence="3" type="ORF">C5613_10105</name>
</gene>
<comment type="caution">
    <text evidence="3">The sequence shown here is derived from an EMBL/GenBank/DDBJ whole genome shotgun (WGS) entry which is preliminary data.</text>
</comment>
<dbReference type="InterPro" id="IPR018357">
    <property type="entry name" value="Hexapep_transf_CS"/>
</dbReference>
<sequence>MRHPMPSRLLRRLDSVGAGWILRQSGVQFGTVQLRGRPIVSRVDGSVISIGDNVVLCSRSQDTALGVTTPVILRTLRSGALLSIGDDVGVSGAVICAARSVVIGNSVLIGSGAIICDTDFHAPHMSIGRRYAPLPDPADSDGVVIGDDCFIGARAMILKGVRVGAGSVVGAGSIVTKSVAPGSIVAGNPARAVRAVVDS</sequence>
<organism evidence="3 4">
    <name type="scientific">Rhodococcus opacus</name>
    <name type="common">Nocardia opaca</name>
    <dbReference type="NCBI Taxonomy" id="37919"/>
    <lineage>
        <taxon>Bacteria</taxon>
        <taxon>Bacillati</taxon>
        <taxon>Actinomycetota</taxon>
        <taxon>Actinomycetes</taxon>
        <taxon>Mycobacteriales</taxon>
        <taxon>Nocardiaceae</taxon>
        <taxon>Rhodococcus</taxon>
    </lineage>
</organism>
<proteinExistence type="predicted"/>
<name>A0A2S8JDR7_RHOOP</name>
<dbReference type="Gene3D" id="2.160.10.10">
    <property type="entry name" value="Hexapeptide repeat proteins"/>
    <property type="match status" value="1"/>
</dbReference>
<evidence type="ECO:0000256" key="1">
    <source>
        <dbReference type="ARBA" id="ARBA00022679"/>
    </source>
</evidence>
<evidence type="ECO:0000313" key="4">
    <source>
        <dbReference type="Proteomes" id="UP000239290"/>
    </source>
</evidence>
<keyword evidence="2" id="KW-0677">Repeat</keyword>
<dbReference type="Proteomes" id="UP000239290">
    <property type="component" value="Unassembled WGS sequence"/>
</dbReference>
<dbReference type="InterPro" id="IPR011004">
    <property type="entry name" value="Trimer_LpxA-like_sf"/>
</dbReference>
<protein>
    <recommendedName>
        <fullName evidence="5">Acyltransferase</fullName>
    </recommendedName>
</protein>
<dbReference type="InterPro" id="IPR051159">
    <property type="entry name" value="Hexapeptide_acetyltransf"/>
</dbReference>
<evidence type="ECO:0000256" key="2">
    <source>
        <dbReference type="ARBA" id="ARBA00022737"/>
    </source>
</evidence>
<dbReference type="InterPro" id="IPR001451">
    <property type="entry name" value="Hexapep"/>
</dbReference>
<reference evidence="4" key="1">
    <citation type="submission" date="2018-02" db="EMBL/GenBank/DDBJ databases">
        <title>Draft genome sequencing of Rhodococcus opacus KU647198.</title>
        <authorList>
            <person name="Zheng B.-X."/>
        </authorList>
    </citation>
    <scope>NUCLEOTIDE SEQUENCE [LARGE SCALE GENOMIC DNA]</scope>
    <source>
        <strain evidence="4">04-OD7</strain>
    </source>
</reference>
<dbReference type="PROSITE" id="PS00101">
    <property type="entry name" value="HEXAPEP_TRANSFERASES"/>
    <property type="match status" value="1"/>
</dbReference>
<dbReference type="AlphaFoldDB" id="A0A2S8JDR7"/>
<dbReference type="SUPFAM" id="SSF51161">
    <property type="entry name" value="Trimeric LpxA-like enzymes"/>
    <property type="match status" value="1"/>
</dbReference>
<dbReference type="PANTHER" id="PTHR23416">
    <property type="entry name" value="SIALIC ACID SYNTHASE-RELATED"/>
    <property type="match status" value="1"/>
</dbReference>
<evidence type="ECO:0008006" key="5">
    <source>
        <dbReference type="Google" id="ProtNLM"/>
    </source>
</evidence>
<dbReference type="CDD" id="cd04647">
    <property type="entry name" value="LbH_MAT_like"/>
    <property type="match status" value="1"/>
</dbReference>
<evidence type="ECO:0000313" key="3">
    <source>
        <dbReference type="EMBL" id="PQP25186.1"/>
    </source>
</evidence>
<accession>A0A2S8JDR7</accession>
<dbReference type="Pfam" id="PF14602">
    <property type="entry name" value="Hexapep_2"/>
    <property type="match status" value="1"/>
</dbReference>
<dbReference type="GO" id="GO:0016740">
    <property type="term" value="F:transferase activity"/>
    <property type="evidence" value="ECO:0007669"/>
    <property type="project" value="UniProtKB-KW"/>
</dbReference>
<keyword evidence="1" id="KW-0808">Transferase</keyword>
<dbReference type="EMBL" id="PUIO01000009">
    <property type="protein sequence ID" value="PQP25186.1"/>
    <property type="molecule type" value="Genomic_DNA"/>
</dbReference>